<dbReference type="Proteomes" id="UP000320048">
    <property type="component" value="Unassembled WGS sequence"/>
</dbReference>
<evidence type="ECO:0000256" key="1">
    <source>
        <dbReference type="SAM" id="MobiDB-lite"/>
    </source>
</evidence>
<dbReference type="NCBIfam" id="TIGR02605">
    <property type="entry name" value="CxxC_CxxC_SSSS"/>
    <property type="match status" value="1"/>
</dbReference>
<feature type="region of interest" description="Disordered" evidence="1">
    <location>
        <begin position="52"/>
        <end position="104"/>
    </location>
</feature>
<proteinExistence type="predicted"/>
<evidence type="ECO:0000259" key="2">
    <source>
        <dbReference type="SMART" id="SM00834"/>
    </source>
</evidence>
<evidence type="ECO:0000313" key="3">
    <source>
        <dbReference type="EMBL" id="TMI82255.1"/>
    </source>
</evidence>
<protein>
    <recommendedName>
        <fullName evidence="2">Putative regulatory protein FmdB zinc ribbon domain-containing protein</fullName>
    </recommendedName>
</protein>
<name>A0A537JFF9_9BACT</name>
<evidence type="ECO:0000313" key="4">
    <source>
        <dbReference type="Proteomes" id="UP000320048"/>
    </source>
</evidence>
<comment type="caution">
    <text evidence="3">The sequence shown here is derived from an EMBL/GenBank/DDBJ whole genome shotgun (WGS) entry which is preliminary data.</text>
</comment>
<sequence>MPTYEYRCTRCKHQFEAVHPVGGTVDRCERCGARVRRVFSPPALIFKGSGWYITDHRKTPAPSEGDGGTPKAAKTTPAPKPADSGGAGVEGSKPSDVKKGKKAS</sequence>
<dbReference type="AlphaFoldDB" id="A0A537JFF9"/>
<dbReference type="PANTHER" id="PTHR34404:SF2">
    <property type="entry name" value="CONSERVED SERINE RICH PROTEIN"/>
    <property type="match status" value="1"/>
</dbReference>
<feature type="domain" description="Putative regulatory protein FmdB zinc ribbon" evidence="2">
    <location>
        <begin position="1"/>
        <end position="40"/>
    </location>
</feature>
<dbReference type="EMBL" id="VBAO01000135">
    <property type="protein sequence ID" value="TMI82255.1"/>
    <property type="molecule type" value="Genomic_DNA"/>
</dbReference>
<dbReference type="SMART" id="SM00834">
    <property type="entry name" value="CxxC_CXXC_SSSS"/>
    <property type="match status" value="1"/>
</dbReference>
<reference evidence="3 4" key="1">
    <citation type="journal article" date="2019" name="Nat. Microbiol.">
        <title>Mediterranean grassland soil C-N compound turnover is dependent on rainfall and depth, and is mediated by genomically divergent microorganisms.</title>
        <authorList>
            <person name="Diamond S."/>
            <person name="Andeer P.F."/>
            <person name="Li Z."/>
            <person name="Crits-Christoph A."/>
            <person name="Burstein D."/>
            <person name="Anantharaman K."/>
            <person name="Lane K.R."/>
            <person name="Thomas B.C."/>
            <person name="Pan C."/>
            <person name="Northen T.R."/>
            <person name="Banfield J.F."/>
        </authorList>
    </citation>
    <scope>NUCLEOTIDE SEQUENCE [LARGE SCALE GENOMIC DNA]</scope>
    <source>
        <strain evidence="3">NP_7</strain>
    </source>
</reference>
<dbReference type="InterPro" id="IPR013429">
    <property type="entry name" value="Regulatory_FmdB_Zinc_ribbon"/>
</dbReference>
<dbReference type="Pfam" id="PF09723">
    <property type="entry name" value="Zn_ribbon_8"/>
    <property type="match status" value="1"/>
</dbReference>
<accession>A0A537JFF9</accession>
<dbReference type="PANTHER" id="PTHR34404">
    <property type="entry name" value="REGULATORY PROTEIN, FMDB FAMILY"/>
    <property type="match status" value="1"/>
</dbReference>
<organism evidence="3 4">
    <name type="scientific">Candidatus Segetimicrobium genomatis</name>
    <dbReference type="NCBI Taxonomy" id="2569760"/>
    <lineage>
        <taxon>Bacteria</taxon>
        <taxon>Bacillati</taxon>
        <taxon>Candidatus Sysuimicrobiota</taxon>
        <taxon>Candidatus Sysuimicrobiia</taxon>
        <taxon>Candidatus Sysuimicrobiales</taxon>
        <taxon>Candidatus Segetimicrobiaceae</taxon>
        <taxon>Candidatus Segetimicrobium</taxon>
    </lineage>
</organism>
<gene>
    <name evidence="3" type="ORF">E6H04_05110</name>
</gene>